<proteinExistence type="predicted"/>
<name>A0A059DZA7_9PROT</name>
<reference evidence="1 2" key="1">
    <citation type="journal article" date="2014" name="Antonie Van Leeuwenhoek">
        <title>Hyphomonas beringensis sp. nov. and Hyphomonas chukchiensis sp. nov., isolated from surface seawater of the Bering Sea and Chukchi Sea.</title>
        <authorList>
            <person name="Li C."/>
            <person name="Lai Q."/>
            <person name="Li G."/>
            <person name="Dong C."/>
            <person name="Wang J."/>
            <person name="Liao Y."/>
            <person name="Shao Z."/>
        </authorList>
    </citation>
    <scope>NUCLEOTIDE SEQUENCE [LARGE SCALE GENOMIC DNA]</scope>
    <source>
        <strain evidence="1 2">22II1-22F38</strain>
    </source>
</reference>
<sequence>MECSLFSPVKTLPWYLWPVWPLIFWRIQRLQAWFRREAPPGAQMLWGIAGWGEVVVLALSDDFTGRRRTPLPGAEPSPALCAALDGEDDHRRHVPLVGLSTAPRGLDFGPCGAAHDHFADRLGVPLPLPDT</sequence>
<keyword evidence="2" id="KW-1185">Reference proteome</keyword>
<protein>
    <submittedName>
        <fullName evidence="1">Uncharacterized protein</fullName>
    </submittedName>
</protein>
<evidence type="ECO:0000313" key="1">
    <source>
        <dbReference type="EMBL" id="KCZ59312.1"/>
    </source>
</evidence>
<dbReference type="EMBL" id="AWFH01000045">
    <property type="protein sequence ID" value="KCZ59312.1"/>
    <property type="molecule type" value="Genomic_DNA"/>
</dbReference>
<dbReference type="AlphaFoldDB" id="A0A059DZA7"/>
<dbReference type="PATRIC" id="fig|1280948.3.peg.2822"/>
<comment type="caution">
    <text evidence="1">The sequence shown here is derived from an EMBL/GenBank/DDBJ whole genome shotgun (WGS) entry which is preliminary data.</text>
</comment>
<organism evidence="1 2">
    <name type="scientific">Hyphomonas atlantica</name>
    <dbReference type="NCBI Taxonomy" id="1280948"/>
    <lineage>
        <taxon>Bacteria</taxon>
        <taxon>Pseudomonadati</taxon>
        <taxon>Pseudomonadota</taxon>
        <taxon>Alphaproteobacteria</taxon>
        <taxon>Hyphomonadales</taxon>
        <taxon>Hyphomonadaceae</taxon>
        <taxon>Hyphomonas</taxon>
    </lineage>
</organism>
<dbReference type="Proteomes" id="UP000024547">
    <property type="component" value="Unassembled WGS sequence"/>
</dbReference>
<gene>
    <name evidence="1" type="ORF">HY36_08530</name>
</gene>
<dbReference type="RefSeq" id="WP_035553969.1">
    <property type="nucleotide sequence ID" value="NZ_AWFH01000045.1"/>
</dbReference>
<dbReference type="OrthoDB" id="7620582at2"/>
<evidence type="ECO:0000313" key="2">
    <source>
        <dbReference type="Proteomes" id="UP000024547"/>
    </source>
</evidence>
<accession>A0A059DZA7</accession>